<evidence type="ECO:0000256" key="2">
    <source>
        <dbReference type="ARBA" id="ARBA00009190"/>
    </source>
</evidence>
<keyword evidence="3 6" id="KW-0812">Transmembrane</keyword>
<feature type="transmembrane region" description="Helical" evidence="6">
    <location>
        <begin position="191"/>
        <end position="213"/>
    </location>
</feature>
<dbReference type="Proteomes" id="UP001296706">
    <property type="component" value="Unassembled WGS sequence"/>
</dbReference>
<evidence type="ECO:0000313" key="8">
    <source>
        <dbReference type="Proteomes" id="UP001296706"/>
    </source>
</evidence>
<evidence type="ECO:0000256" key="4">
    <source>
        <dbReference type="ARBA" id="ARBA00022989"/>
    </source>
</evidence>
<accession>A0ABX1R7Q0</accession>
<dbReference type="Pfam" id="PF01169">
    <property type="entry name" value="GDT1"/>
    <property type="match status" value="2"/>
</dbReference>
<keyword evidence="8" id="KW-1185">Reference proteome</keyword>
<comment type="similarity">
    <text evidence="2 6">Belongs to the GDT1 family.</text>
</comment>
<comment type="subcellular location">
    <subcellularLocation>
        <location evidence="1 6">Membrane</location>
        <topology evidence="1 6">Multi-pass membrane protein</topology>
    </subcellularLocation>
</comment>
<evidence type="ECO:0000256" key="3">
    <source>
        <dbReference type="ARBA" id="ARBA00022692"/>
    </source>
</evidence>
<feature type="transmembrane region" description="Helical" evidence="6">
    <location>
        <begin position="59"/>
        <end position="84"/>
    </location>
</feature>
<organism evidence="7 8">
    <name type="scientific">Pseudonocardia xinjiangensis</name>
    <dbReference type="NCBI Taxonomy" id="75289"/>
    <lineage>
        <taxon>Bacteria</taxon>
        <taxon>Bacillati</taxon>
        <taxon>Actinomycetota</taxon>
        <taxon>Actinomycetes</taxon>
        <taxon>Pseudonocardiales</taxon>
        <taxon>Pseudonocardiaceae</taxon>
        <taxon>Pseudonocardia</taxon>
    </lineage>
</organism>
<comment type="caution">
    <text evidence="7">The sequence shown here is derived from an EMBL/GenBank/DDBJ whole genome shotgun (WGS) entry which is preliminary data.</text>
</comment>
<evidence type="ECO:0000256" key="6">
    <source>
        <dbReference type="RuleBase" id="RU365102"/>
    </source>
</evidence>
<sequence>MVGSGRSSRTAYRLNLGGEHHLPVGVAAAITFGIVALAELADTSALATLVLGTRFPARWVLLGVSAAMVLHVGLAIAAGSLVALLPERPLEAIVAVTFLVGAVLLLREDDDDDELTVKETPRTRWSVIATSFGVTLLSEFGDPTQIVVVTLAARYDDPLAVGVGAVLALWAVSALAVYGGARLRGLVPVRWVTRVAAAILVVLAAISAISAILG</sequence>
<gene>
    <name evidence="7" type="ORF">HF577_00990</name>
</gene>
<evidence type="ECO:0000313" key="7">
    <source>
        <dbReference type="EMBL" id="NMH75689.1"/>
    </source>
</evidence>
<dbReference type="PANTHER" id="PTHR12608">
    <property type="entry name" value="TRANSMEMBRANE PROTEIN HTP-1 RELATED"/>
    <property type="match status" value="1"/>
</dbReference>
<feature type="transmembrane region" description="Helical" evidence="6">
    <location>
        <begin position="159"/>
        <end position="179"/>
    </location>
</feature>
<evidence type="ECO:0000256" key="5">
    <source>
        <dbReference type="ARBA" id="ARBA00023136"/>
    </source>
</evidence>
<name>A0ABX1R7Q0_9PSEU</name>
<feature type="transmembrane region" description="Helical" evidence="6">
    <location>
        <begin position="90"/>
        <end position="106"/>
    </location>
</feature>
<dbReference type="EMBL" id="JAAXKY010000001">
    <property type="protein sequence ID" value="NMH75689.1"/>
    <property type="molecule type" value="Genomic_DNA"/>
</dbReference>
<dbReference type="PANTHER" id="PTHR12608:SF1">
    <property type="entry name" value="TRANSMEMBRANE PROTEIN 165"/>
    <property type="match status" value="1"/>
</dbReference>
<keyword evidence="4 6" id="KW-1133">Transmembrane helix</keyword>
<feature type="transmembrane region" description="Helical" evidence="6">
    <location>
        <begin position="20"/>
        <end position="38"/>
    </location>
</feature>
<keyword evidence="5 6" id="KW-0472">Membrane</keyword>
<reference evidence="7 8" key="1">
    <citation type="submission" date="2020-04" db="EMBL/GenBank/DDBJ databases">
        <authorList>
            <person name="Klaysubun C."/>
            <person name="Duangmal K."/>
            <person name="Lipun K."/>
        </authorList>
    </citation>
    <scope>NUCLEOTIDE SEQUENCE [LARGE SCALE GENOMIC DNA]</scope>
    <source>
        <strain evidence="7 8">JCM 11839</strain>
    </source>
</reference>
<protein>
    <recommendedName>
        <fullName evidence="6">GDT1 family protein</fullName>
    </recommendedName>
</protein>
<dbReference type="InterPro" id="IPR001727">
    <property type="entry name" value="GDT1-like"/>
</dbReference>
<proteinExistence type="inferred from homology"/>
<evidence type="ECO:0000256" key="1">
    <source>
        <dbReference type="ARBA" id="ARBA00004141"/>
    </source>
</evidence>